<proteinExistence type="predicted"/>
<protein>
    <submittedName>
        <fullName evidence="2">Uncharacterized protein</fullName>
    </submittedName>
</protein>
<keyword evidence="3" id="KW-1185">Reference proteome</keyword>
<dbReference type="OMA" id="LICAMHF"/>
<evidence type="ECO:0000256" key="1">
    <source>
        <dbReference type="SAM" id="MobiDB-lite"/>
    </source>
</evidence>
<sequence length="542" mass="60385">MATYTEHLPSPALSDVSAHSEQGYLPVQASLPAHHHERRLGDTEASYFLPSRESGVNDMYLHLGFNAHARYVRHSRVRLVWAILRVRHPLLASRVQMQDYEDIRFVYIAPASVEEALNDADRNLETRSAAVKDELIDSYLNGPRTLSADRLSFLIISSVDEGPSLPSPPSTPIPSTTAPHGTNASVNHDILICATHFLGDGMALHQFANDFFSLLGSSKDENELEGVLRTEWETRCNKADDEHTLPSSLEDRLPAAPTGRFYNAACRVDFQRCQDKLIGGHTFPRRSGQPRRTIVPTISIDAERTKKMLKTCKAHGVSISSAYFALCNIAWARTTDSKWEVPSMMYSALNLRPNLNANKALNDSYWYLAIGYFNVVLPSFFPKTSDVTGTFWHRARSAKEQSTLAAKSPMLVPRSREMARERGVRARAWGKEDDEKARGVWVPPPPKPAVQGPARAPSAALIGLSLLGNLDGIYKHANFGDAKLHTLTTGSRQRAGGMLLFGYTFVGKLWISLGYDENGFEKETVDKFWDNLLRSTDEFLDA</sequence>
<reference evidence="3" key="1">
    <citation type="journal article" date="2017" name="Nat. Ecol. Evol.">
        <title>Genome expansion and lineage-specific genetic innovations in the forest pathogenic fungi Armillaria.</title>
        <authorList>
            <person name="Sipos G."/>
            <person name="Prasanna A.N."/>
            <person name="Walter M.C."/>
            <person name="O'Connor E."/>
            <person name="Balint B."/>
            <person name="Krizsan K."/>
            <person name="Kiss B."/>
            <person name="Hess J."/>
            <person name="Varga T."/>
            <person name="Slot J."/>
            <person name="Riley R."/>
            <person name="Boka B."/>
            <person name="Rigling D."/>
            <person name="Barry K."/>
            <person name="Lee J."/>
            <person name="Mihaltcheva S."/>
            <person name="LaButti K."/>
            <person name="Lipzen A."/>
            <person name="Waldron R."/>
            <person name="Moloney N.M."/>
            <person name="Sperisen C."/>
            <person name="Kredics L."/>
            <person name="Vagvoelgyi C."/>
            <person name="Patrignani A."/>
            <person name="Fitzpatrick D."/>
            <person name="Nagy I."/>
            <person name="Doyle S."/>
            <person name="Anderson J.B."/>
            <person name="Grigoriev I.V."/>
            <person name="Gueldener U."/>
            <person name="Muensterkoetter M."/>
            <person name="Nagy L.G."/>
        </authorList>
    </citation>
    <scope>NUCLEOTIDE SEQUENCE [LARGE SCALE GENOMIC DNA]</scope>
    <source>
        <strain evidence="3">C18/9</strain>
    </source>
</reference>
<dbReference type="PANTHER" id="PTHR28037">
    <property type="entry name" value="ALCOHOL O-ACETYLTRANSFERASE 1-RELATED"/>
    <property type="match status" value="1"/>
</dbReference>
<dbReference type="EMBL" id="FUEG01000006">
    <property type="protein sequence ID" value="SJL06165.1"/>
    <property type="molecule type" value="Genomic_DNA"/>
</dbReference>
<dbReference type="Gene3D" id="3.30.559.10">
    <property type="entry name" value="Chloramphenicol acetyltransferase-like domain"/>
    <property type="match status" value="1"/>
</dbReference>
<dbReference type="OrthoDB" id="3355480at2759"/>
<organism evidence="2 3">
    <name type="scientific">Armillaria ostoyae</name>
    <name type="common">Armillaria root rot fungus</name>
    <dbReference type="NCBI Taxonomy" id="47428"/>
    <lineage>
        <taxon>Eukaryota</taxon>
        <taxon>Fungi</taxon>
        <taxon>Dikarya</taxon>
        <taxon>Basidiomycota</taxon>
        <taxon>Agaricomycotina</taxon>
        <taxon>Agaricomycetes</taxon>
        <taxon>Agaricomycetidae</taxon>
        <taxon>Agaricales</taxon>
        <taxon>Marasmiineae</taxon>
        <taxon>Physalacriaceae</taxon>
        <taxon>Armillaria</taxon>
    </lineage>
</organism>
<dbReference type="InterPro" id="IPR052058">
    <property type="entry name" value="Alcohol_O-acetyltransferase"/>
</dbReference>
<feature type="region of interest" description="Disordered" evidence="1">
    <location>
        <begin position="162"/>
        <end position="181"/>
    </location>
</feature>
<dbReference type="Gene3D" id="3.30.559.30">
    <property type="entry name" value="Nonribosomal peptide synthetase, condensation domain"/>
    <property type="match status" value="1"/>
</dbReference>
<dbReference type="Proteomes" id="UP000219338">
    <property type="component" value="Unassembled WGS sequence"/>
</dbReference>
<accession>A0A284RBQ9</accession>
<evidence type="ECO:0000313" key="3">
    <source>
        <dbReference type="Proteomes" id="UP000219338"/>
    </source>
</evidence>
<dbReference type="AlphaFoldDB" id="A0A284RBQ9"/>
<evidence type="ECO:0000313" key="2">
    <source>
        <dbReference type="EMBL" id="SJL06165.1"/>
    </source>
</evidence>
<feature type="region of interest" description="Disordered" evidence="1">
    <location>
        <begin position="435"/>
        <end position="454"/>
    </location>
</feature>
<dbReference type="STRING" id="47428.A0A284RBQ9"/>
<dbReference type="InterPro" id="IPR023213">
    <property type="entry name" value="CAT-like_dom_sf"/>
</dbReference>
<dbReference type="PANTHER" id="PTHR28037:SF1">
    <property type="entry name" value="ALCOHOL O-ACETYLTRANSFERASE 1-RELATED"/>
    <property type="match status" value="1"/>
</dbReference>
<gene>
    <name evidence="2" type="ORF">ARMOST_09501</name>
</gene>
<name>A0A284RBQ9_ARMOS</name>